<proteinExistence type="predicted"/>
<dbReference type="PANTHER" id="PTHR21666">
    <property type="entry name" value="PEPTIDASE-RELATED"/>
    <property type="match status" value="1"/>
</dbReference>
<dbReference type="InterPro" id="IPR011055">
    <property type="entry name" value="Dup_hybrid_motif"/>
</dbReference>
<dbReference type="PANTHER" id="PTHR21666:SF270">
    <property type="entry name" value="MUREIN HYDROLASE ACTIVATOR ENVC"/>
    <property type="match status" value="1"/>
</dbReference>
<dbReference type="CDD" id="cd12797">
    <property type="entry name" value="M23_peptidase"/>
    <property type="match status" value="1"/>
</dbReference>
<evidence type="ECO:0000313" key="2">
    <source>
        <dbReference type="EMBL" id="GII81805.1"/>
    </source>
</evidence>
<dbReference type="InterPro" id="IPR016047">
    <property type="entry name" value="M23ase_b-sheet_dom"/>
</dbReference>
<dbReference type="Pfam" id="PF01551">
    <property type="entry name" value="Peptidase_M23"/>
    <property type="match status" value="1"/>
</dbReference>
<name>A0A919RBR5_9ACTN</name>
<keyword evidence="3" id="KW-1185">Reference proteome</keyword>
<evidence type="ECO:0000259" key="1">
    <source>
        <dbReference type="Pfam" id="PF01551"/>
    </source>
</evidence>
<dbReference type="Gene3D" id="2.70.70.10">
    <property type="entry name" value="Glucose Permease (Domain IIA)"/>
    <property type="match status" value="1"/>
</dbReference>
<dbReference type="InterPro" id="IPR050570">
    <property type="entry name" value="Cell_wall_metabolism_enzyme"/>
</dbReference>
<gene>
    <name evidence="2" type="ORF">Sru01_67870</name>
</gene>
<dbReference type="AlphaFoldDB" id="A0A919RBR5"/>
<dbReference type="EMBL" id="BOOU01000112">
    <property type="protein sequence ID" value="GII81805.1"/>
    <property type="molecule type" value="Genomic_DNA"/>
</dbReference>
<evidence type="ECO:0000313" key="3">
    <source>
        <dbReference type="Proteomes" id="UP000655287"/>
    </source>
</evidence>
<organism evidence="2 3">
    <name type="scientific">Sphaerisporangium rufum</name>
    <dbReference type="NCBI Taxonomy" id="1381558"/>
    <lineage>
        <taxon>Bacteria</taxon>
        <taxon>Bacillati</taxon>
        <taxon>Actinomycetota</taxon>
        <taxon>Actinomycetes</taxon>
        <taxon>Streptosporangiales</taxon>
        <taxon>Streptosporangiaceae</taxon>
        <taxon>Sphaerisporangium</taxon>
    </lineage>
</organism>
<protein>
    <recommendedName>
        <fullName evidence="1">M23ase beta-sheet core domain-containing protein</fullName>
    </recommendedName>
</protein>
<accession>A0A919RBR5</accession>
<reference evidence="2" key="1">
    <citation type="submission" date="2021-01" db="EMBL/GenBank/DDBJ databases">
        <title>Whole genome shotgun sequence of Sphaerisporangium rufum NBRC 109079.</title>
        <authorList>
            <person name="Komaki H."/>
            <person name="Tamura T."/>
        </authorList>
    </citation>
    <scope>NUCLEOTIDE SEQUENCE</scope>
    <source>
        <strain evidence="2">NBRC 109079</strain>
    </source>
</reference>
<dbReference type="SUPFAM" id="SSF51261">
    <property type="entry name" value="Duplicated hybrid motif"/>
    <property type="match status" value="1"/>
</dbReference>
<dbReference type="GO" id="GO:0004222">
    <property type="term" value="F:metalloendopeptidase activity"/>
    <property type="evidence" value="ECO:0007669"/>
    <property type="project" value="TreeGrafter"/>
</dbReference>
<feature type="domain" description="M23ase beta-sheet core" evidence="1">
    <location>
        <begin position="99"/>
        <end position="160"/>
    </location>
</feature>
<dbReference type="Proteomes" id="UP000655287">
    <property type="component" value="Unassembled WGS sequence"/>
</dbReference>
<comment type="caution">
    <text evidence="2">The sequence shown here is derived from an EMBL/GenBank/DDBJ whole genome shotgun (WGS) entry which is preliminary data.</text>
</comment>
<sequence>MIGVCVAYRPPGHAAHVLDVAGVTADRARLAPVSLWRGLGSIRADRFAGWGRGVVAPAAGTVVAVHDGEPDRPAMSLLRDVPRVLLIGPLRAGRNLAAAAGNHVVLELSGGFVLLAHLRRGSAAVAAGDRVAPGDPLGEVGNSGNSLAPHLHVQAMTSADPFTASVLPWRVDRLERLDDGGWRPAAGPVPLRVPVRSP</sequence>